<dbReference type="Pfam" id="PF00582">
    <property type="entry name" value="Usp"/>
    <property type="match status" value="1"/>
</dbReference>
<dbReference type="EMBL" id="NPEV01000019">
    <property type="protein sequence ID" value="RAI27349.1"/>
    <property type="molecule type" value="Genomic_DNA"/>
</dbReference>
<dbReference type="Gene3D" id="3.40.50.620">
    <property type="entry name" value="HUPs"/>
    <property type="match status" value="1"/>
</dbReference>
<feature type="domain" description="UspA" evidence="1">
    <location>
        <begin position="1"/>
        <end position="137"/>
    </location>
</feature>
<comment type="caution">
    <text evidence="2">The sequence shown here is derived from an EMBL/GenBank/DDBJ whole genome shotgun (WGS) entry which is preliminary data.</text>
</comment>
<sequence>MYKNIMVPIDLVHKDHLDKAIGTAVDIAKLYGATITFVAVTATPPSKVAHNPEEFARVLEEYTAGQRTKHEIDIAAKALVSHDPAVDLDETLNKEIHALGADLVIMASHIPHFREYVFASNAGFLAGHTDVSVMVVR</sequence>
<dbReference type="AlphaFoldDB" id="A0A327JLV0"/>
<gene>
    <name evidence="2" type="ORF">CH339_10430</name>
</gene>
<dbReference type="SUPFAM" id="SSF52402">
    <property type="entry name" value="Adenine nucleotide alpha hydrolases-like"/>
    <property type="match status" value="1"/>
</dbReference>
<dbReference type="OrthoDB" id="9792500at2"/>
<dbReference type="CDD" id="cd00293">
    <property type="entry name" value="USP-like"/>
    <property type="match status" value="1"/>
</dbReference>
<reference evidence="2 3" key="1">
    <citation type="submission" date="2017-07" db="EMBL/GenBank/DDBJ databases">
        <title>Draft Genome Sequences of Select Purple Nonsulfur Bacteria.</title>
        <authorList>
            <person name="Lasarre B."/>
            <person name="Mckinlay J.B."/>
        </authorList>
    </citation>
    <scope>NUCLEOTIDE SEQUENCE [LARGE SCALE GENOMIC DNA]</scope>
    <source>
        <strain evidence="2 3">DSM 11290</strain>
    </source>
</reference>
<evidence type="ECO:0000259" key="1">
    <source>
        <dbReference type="Pfam" id="PF00582"/>
    </source>
</evidence>
<protein>
    <submittedName>
        <fullName evidence="2">Universal stress protein UspA</fullName>
    </submittedName>
</protein>
<dbReference type="InterPro" id="IPR014729">
    <property type="entry name" value="Rossmann-like_a/b/a_fold"/>
</dbReference>
<dbReference type="Proteomes" id="UP000249299">
    <property type="component" value="Unassembled WGS sequence"/>
</dbReference>
<dbReference type="RefSeq" id="WP_111434304.1">
    <property type="nucleotide sequence ID" value="NZ_JACIGG010000021.1"/>
</dbReference>
<dbReference type="InterPro" id="IPR006016">
    <property type="entry name" value="UspA"/>
</dbReference>
<evidence type="ECO:0000313" key="3">
    <source>
        <dbReference type="Proteomes" id="UP000249299"/>
    </source>
</evidence>
<name>A0A327JLV0_9HYPH</name>
<keyword evidence="3" id="KW-1185">Reference proteome</keyword>
<evidence type="ECO:0000313" key="2">
    <source>
        <dbReference type="EMBL" id="RAI27349.1"/>
    </source>
</evidence>
<proteinExistence type="predicted"/>
<accession>A0A327JLV0</accession>
<organism evidence="2 3">
    <name type="scientific">Rhodobium orientis</name>
    <dbReference type="NCBI Taxonomy" id="34017"/>
    <lineage>
        <taxon>Bacteria</taxon>
        <taxon>Pseudomonadati</taxon>
        <taxon>Pseudomonadota</taxon>
        <taxon>Alphaproteobacteria</taxon>
        <taxon>Hyphomicrobiales</taxon>
        <taxon>Rhodobiaceae</taxon>
        <taxon>Rhodobium</taxon>
    </lineage>
</organism>